<feature type="non-terminal residue" evidence="1">
    <location>
        <position position="1"/>
    </location>
</feature>
<feature type="non-terminal residue" evidence="1">
    <location>
        <position position="155"/>
    </location>
</feature>
<dbReference type="AlphaFoldDB" id="A0A0H5QMA1"/>
<proteinExistence type="predicted"/>
<dbReference type="Pfam" id="PF15139">
    <property type="entry name" value="CFAP95"/>
    <property type="match status" value="1"/>
</dbReference>
<sequence>CNYSSKTLMGNWCEDRLAPCKILSDVHVRPVDNEVKTGRMKRFVNPTTKGTIADYGMNEWKSTNKSSLAWPKKSCKSAQDIKMIRLKTFSPEQSTRKVSGPSVGFGAVLPHHVVHQFSRALASTSHSAFGGPYADDSLRRVSFAPVDLAIPAGMS</sequence>
<name>A0A0H5QMA1_9EUKA</name>
<dbReference type="EMBL" id="HACM01002069">
    <property type="protein sequence ID" value="CRZ02511.1"/>
    <property type="molecule type" value="Transcribed_RNA"/>
</dbReference>
<evidence type="ECO:0000313" key="1">
    <source>
        <dbReference type="EMBL" id="CRZ02511.1"/>
    </source>
</evidence>
<accession>A0A0H5QMA1</accession>
<protein>
    <submittedName>
        <fullName evidence="1">Uncharacterized protein</fullName>
    </submittedName>
</protein>
<reference evidence="1" key="1">
    <citation type="submission" date="2015-04" db="EMBL/GenBank/DDBJ databases">
        <title>The genome sequence of the plant pathogenic Rhizarian Plasmodiophora brassicae reveals insights in its biotrophic life cycle and the origin of chitin synthesis.</title>
        <authorList>
            <person name="Schwelm A."/>
            <person name="Fogelqvist J."/>
            <person name="Knaust A."/>
            <person name="Julke S."/>
            <person name="Lilja T."/>
            <person name="Dhandapani V."/>
            <person name="Bonilla-Rosso G."/>
            <person name="Karlsson M."/>
            <person name="Shevchenko A."/>
            <person name="Choi S.R."/>
            <person name="Kim H.G."/>
            <person name="Park J.Y."/>
            <person name="Lim Y.P."/>
            <person name="Ludwig-Muller J."/>
            <person name="Dixelius C."/>
        </authorList>
    </citation>
    <scope>NUCLEOTIDE SEQUENCE</scope>
    <source>
        <tissue evidence="1">Potato root galls</tissue>
    </source>
</reference>
<dbReference type="InterPro" id="IPR027905">
    <property type="entry name" value="CFAP95"/>
</dbReference>
<organism evidence="1">
    <name type="scientific">Spongospora subterranea</name>
    <dbReference type="NCBI Taxonomy" id="70186"/>
    <lineage>
        <taxon>Eukaryota</taxon>
        <taxon>Sar</taxon>
        <taxon>Rhizaria</taxon>
        <taxon>Endomyxa</taxon>
        <taxon>Phytomyxea</taxon>
        <taxon>Plasmodiophorida</taxon>
        <taxon>Plasmodiophoridae</taxon>
        <taxon>Spongospora</taxon>
    </lineage>
</organism>